<evidence type="ECO:0000259" key="1">
    <source>
        <dbReference type="PROSITE" id="PS51340"/>
    </source>
</evidence>
<accession>A0A6H2HCW3</accession>
<dbReference type="SUPFAM" id="SSF141673">
    <property type="entry name" value="MOSC N-terminal domain-like"/>
    <property type="match status" value="1"/>
</dbReference>
<feature type="domain" description="MOSC" evidence="1">
    <location>
        <begin position="135"/>
        <end position="303"/>
    </location>
</feature>
<protein>
    <recommendedName>
        <fullName evidence="1">MOSC domain-containing protein</fullName>
    </recommendedName>
</protein>
<dbReference type="KEGG" id="pvac:HC248_03042"/>
<sequence>MNDSNDANSIDSGFSSAFNLLISRLIVYPIKSCAGVAVQQAVLTETGLAFDRAWMVVDAQGNFLTQRDLPRMALITPKLGHEEMALRAPGMLTLQIALFRAEQPVQVNIWGAAFKAFDMGPLAAQWFSDFLGVTARLVRFDPEQTRASSMDWTDGVEALNQFSDGYPLLLLSEASLDGLNTKRKAAGLTSADMLRFRPNIVIADAPNQRPDLAMTAHDEDRLAQLMVLTAEGKVILKPVKPCPRCPIPNIDPISAEIDTTVGDMLQSYRQDARLGGAVSFGMNLIVLQGWEQTLKVGQPVHGNYQFD</sequence>
<dbReference type="Pfam" id="PF03473">
    <property type="entry name" value="MOSC"/>
    <property type="match status" value="1"/>
</dbReference>
<dbReference type="Pfam" id="PF03476">
    <property type="entry name" value="MOSC_N"/>
    <property type="match status" value="1"/>
</dbReference>
<dbReference type="PANTHER" id="PTHR14237:SF19">
    <property type="entry name" value="MITOCHONDRIAL AMIDOXIME REDUCING COMPONENT 1"/>
    <property type="match status" value="1"/>
</dbReference>
<dbReference type="AlphaFoldDB" id="A0A6H2HCW3"/>
<evidence type="ECO:0000313" key="3">
    <source>
        <dbReference type="Proteomes" id="UP000502041"/>
    </source>
</evidence>
<name>A0A6H2HCW3_9BURK</name>
<dbReference type="GO" id="GO:0003824">
    <property type="term" value="F:catalytic activity"/>
    <property type="evidence" value="ECO:0007669"/>
    <property type="project" value="InterPro"/>
</dbReference>
<dbReference type="GO" id="GO:0030151">
    <property type="term" value="F:molybdenum ion binding"/>
    <property type="evidence" value="ECO:0007669"/>
    <property type="project" value="InterPro"/>
</dbReference>
<dbReference type="SUPFAM" id="SSF50800">
    <property type="entry name" value="PK beta-barrel domain-like"/>
    <property type="match status" value="1"/>
</dbReference>
<dbReference type="InterPro" id="IPR005303">
    <property type="entry name" value="MOCOS_middle"/>
</dbReference>
<dbReference type="PANTHER" id="PTHR14237">
    <property type="entry name" value="MOLYBDOPTERIN COFACTOR SULFURASE MOSC"/>
    <property type="match status" value="1"/>
</dbReference>
<dbReference type="RefSeq" id="WP_168923186.1">
    <property type="nucleotide sequence ID" value="NZ_CP051461.1"/>
</dbReference>
<dbReference type="PROSITE" id="PS51340">
    <property type="entry name" value="MOSC"/>
    <property type="match status" value="1"/>
</dbReference>
<dbReference type="GO" id="GO:0030170">
    <property type="term" value="F:pyridoxal phosphate binding"/>
    <property type="evidence" value="ECO:0007669"/>
    <property type="project" value="InterPro"/>
</dbReference>
<evidence type="ECO:0000313" key="2">
    <source>
        <dbReference type="EMBL" id="QJC57712.1"/>
    </source>
</evidence>
<dbReference type="InterPro" id="IPR005302">
    <property type="entry name" value="MoCF_Sase_C"/>
</dbReference>
<proteinExistence type="predicted"/>
<reference evidence="2 3" key="1">
    <citation type="submission" date="2020-04" db="EMBL/GenBank/DDBJ databases">
        <title>Complete genome of a Psychrophilic, Marine, Gas Vacuolate Bacterium Polaromonas vacuolata KCTC 22033T.</title>
        <authorList>
            <person name="Hwang K."/>
            <person name="Kim K.M."/>
        </authorList>
    </citation>
    <scope>NUCLEOTIDE SEQUENCE [LARGE SCALE GENOMIC DNA]</scope>
    <source>
        <strain evidence="2 3">KCTC 22033</strain>
    </source>
</reference>
<gene>
    <name evidence="2" type="primary">ycbX</name>
    <name evidence="2" type="ORF">HC248_03042</name>
</gene>
<dbReference type="EMBL" id="CP051461">
    <property type="protein sequence ID" value="QJC57712.1"/>
    <property type="molecule type" value="Genomic_DNA"/>
</dbReference>
<keyword evidence="3" id="KW-1185">Reference proteome</keyword>
<organism evidence="2 3">
    <name type="scientific">Polaromonas vacuolata</name>
    <dbReference type="NCBI Taxonomy" id="37448"/>
    <lineage>
        <taxon>Bacteria</taxon>
        <taxon>Pseudomonadati</taxon>
        <taxon>Pseudomonadota</taxon>
        <taxon>Betaproteobacteria</taxon>
        <taxon>Burkholderiales</taxon>
        <taxon>Comamonadaceae</taxon>
        <taxon>Polaromonas</taxon>
    </lineage>
</organism>
<dbReference type="Proteomes" id="UP000502041">
    <property type="component" value="Chromosome"/>
</dbReference>
<dbReference type="InterPro" id="IPR011037">
    <property type="entry name" value="Pyrv_Knase-like_insert_dom_sf"/>
</dbReference>